<name>A0A1G9S5S4_ALLAB</name>
<dbReference type="EMBL" id="LT629701">
    <property type="protein sequence ID" value="SDM30859.1"/>
    <property type="molecule type" value="Genomic_DNA"/>
</dbReference>
<evidence type="ECO:0000313" key="1">
    <source>
        <dbReference type="EMBL" id="SDM30859.1"/>
    </source>
</evidence>
<proteinExistence type="predicted"/>
<accession>A0A1G9S5S4</accession>
<sequence>MRVEAETGSGDIHLRALGNPIKAKVGSGAVEGTGG</sequence>
<gene>
    <name evidence="1" type="ORF">SAMN04489726_0911</name>
</gene>
<dbReference type="AlphaFoldDB" id="A0A1G9S5S4"/>
<protein>
    <submittedName>
        <fullName evidence="1">Uncharacterized protein</fullName>
    </submittedName>
</protein>
<evidence type="ECO:0000313" key="2">
    <source>
        <dbReference type="Proteomes" id="UP000183376"/>
    </source>
</evidence>
<organism evidence="1 2">
    <name type="scientific">Allokutzneria albata</name>
    <name type="common">Kibdelosporangium albatum</name>
    <dbReference type="NCBI Taxonomy" id="211114"/>
    <lineage>
        <taxon>Bacteria</taxon>
        <taxon>Bacillati</taxon>
        <taxon>Actinomycetota</taxon>
        <taxon>Actinomycetes</taxon>
        <taxon>Pseudonocardiales</taxon>
        <taxon>Pseudonocardiaceae</taxon>
        <taxon>Allokutzneria</taxon>
    </lineage>
</organism>
<dbReference type="Proteomes" id="UP000183376">
    <property type="component" value="Chromosome I"/>
</dbReference>
<reference evidence="1 2" key="1">
    <citation type="submission" date="2016-10" db="EMBL/GenBank/DDBJ databases">
        <authorList>
            <person name="de Groot N.N."/>
        </authorList>
    </citation>
    <scope>NUCLEOTIDE SEQUENCE [LARGE SCALE GENOMIC DNA]</scope>
    <source>
        <strain evidence="1 2">DSM 44149</strain>
    </source>
</reference>
<keyword evidence="2" id="KW-1185">Reference proteome</keyword>